<evidence type="ECO:0000313" key="1">
    <source>
        <dbReference type="EMBL" id="MFD1632283.1"/>
    </source>
</evidence>
<organism evidence="1 2">
    <name type="scientific">Haloplanus ruber</name>
    <dbReference type="NCBI Taxonomy" id="869892"/>
    <lineage>
        <taxon>Archaea</taxon>
        <taxon>Methanobacteriati</taxon>
        <taxon>Methanobacteriota</taxon>
        <taxon>Stenosarchaea group</taxon>
        <taxon>Halobacteria</taxon>
        <taxon>Halobacteriales</taxon>
        <taxon>Haloferacaceae</taxon>
        <taxon>Haloplanus</taxon>
    </lineage>
</organism>
<accession>A0ABD6CV18</accession>
<dbReference type="Proteomes" id="UP001597075">
    <property type="component" value="Unassembled WGS sequence"/>
</dbReference>
<dbReference type="RefSeq" id="WP_256406416.1">
    <property type="nucleotide sequence ID" value="NZ_CP187151.1"/>
</dbReference>
<gene>
    <name evidence="1" type="ORF">ACFSBJ_00775</name>
</gene>
<reference evidence="1 2" key="1">
    <citation type="journal article" date="2019" name="Int. J. Syst. Evol. Microbiol.">
        <title>The Global Catalogue of Microorganisms (GCM) 10K type strain sequencing project: providing services to taxonomists for standard genome sequencing and annotation.</title>
        <authorList>
            <consortium name="The Broad Institute Genomics Platform"/>
            <consortium name="The Broad Institute Genome Sequencing Center for Infectious Disease"/>
            <person name="Wu L."/>
            <person name="Ma J."/>
        </authorList>
    </citation>
    <scope>NUCLEOTIDE SEQUENCE [LARGE SCALE GENOMIC DNA]</scope>
    <source>
        <strain evidence="1 2">CGMCC 1.10594</strain>
    </source>
</reference>
<dbReference type="AlphaFoldDB" id="A0ABD6CV18"/>
<keyword evidence="2" id="KW-1185">Reference proteome</keyword>
<comment type="caution">
    <text evidence="1">The sequence shown here is derived from an EMBL/GenBank/DDBJ whole genome shotgun (WGS) entry which is preliminary data.</text>
</comment>
<proteinExistence type="predicted"/>
<protein>
    <submittedName>
        <fullName evidence="1">Uncharacterized protein</fullName>
    </submittedName>
</protein>
<name>A0ABD6CV18_9EURY</name>
<sequence>MTDESDTMVSLPVAGDLTFREFHALVDGVYCGYRGIDESEYAQEKHYWRAAWLVGNYLP</sequence>
<evidence type="ECO:0000313" key="2">
    <source>
        <dbReference type="Proteomes" id="UP001597075"/>
    </source>
</evidence>
<dbReference type="EMBL" id="JBHUDL010000004">
    <property type="protein sequence ID" value="MFD1632283.1"/>
    <property type="molecule type" value="Genomic_DNA"/>
</dbReference>